<keyword evidence="1" id="KW-0472">Membrane</keyword>
<comment type="caution">
    <text evidence="2">The sequence shown here is derived from an EMBL/GenBank/DDBJ whole genome shotgun (WGS) entry which is preliminary data.</text>
</comment>
<feature type="transmembrane region" description="Helical" evidence="1">
    <location>
        <begin position="7"/>
        <end position="27"/>
    </location>
</feature>
<protein>
    <submittedName>
        <fullName evidence="2">Uncharacterized protein</fullName>
    </submittedName>
</protein>
<reference evidence="2" key="2">
    <citation type="submission" date="2021-01" db="EMBL/GenBank/DDBJ databases">
        <authorList>
            <person name="Kang M."/>
        </authorList>
    </citation>
    <scope>NUCLEOTIDE SEQUENCE</scope>
    <source>
        <strain evidence="2">KACC 17527</strain>
    </source>
</reference>
<dbReference type="EMBL" id="JAEPWM010000020">
    <property type="protein sequence ID" value="MBK6009435.1"/>
    <property type="molecule type" value="Genomic_DNA"/>
</dbReference>
<name>A0A934TXR4_9BURK</name>
<evidence type="ECO:0000313" key="2">
    <source>
        <dbReference type="EMBL" id="MBK6009435.1"/>
    </source>
</evidence>
<dbReference type="RefSeq" id="WP_201178036.1">
    <property type="nucleotide sequence ID" value="NZ_JAEPWM010000020.1"/>
</dbReference>
<proteinExistence type="predicted"/>
<reference evidence="2" key="1">
    <citation type="journal article" date="2012" name="J. Microbiol. Biotechnol.">
        <title>Ramlibacter ginsenosidimutans sp. nov., with ginsenoside-converting activity.</title>
        <authorList>
            <person name="Wang L."/>
            <person name="An D.S."/>
            <person name="Kim S.G."/>
            <person name="Jin F.X."/>
            <person name="Kim S.C."/>
            <person name="Lee S.T."/>
            <person name="Im W.T."/>
        </authorList>
    </citation>
    <scope>NUCLEOTIDE SEQUENCE</scope>
    <source>
        <strain evidence="2">KACC 17527</strain>
    </source>
</reference>
<organism evidence="2 3">
    <name type="scientific">Ramlibacter ginsenosidimutans</name>
    <dbReference type="NCBI Taxonomy" id="502333"/>
    <lineage>
        <taxon>Bacteria</taxon>
        <taxon>Pseudomonadati</taxon>
        <taxon>Pseudomonadota</taxon>
        <taxon>Betaproteobacteria</taxon>
        <taxon>Burkholderiales</taxon>
        <taxon>Comamonadaceae</taxon>
        <taxon>Ramlibacter</taxon>
    </lineage>
</organism>
<evidence type="ECO:0000313" key="3">
    <source>
        <dbReference type="Proteomes" id="UP000630528"/>
    </source>
</evidence>
<gene>
    <name evidence="2" type="ORF">JJB11_25335</name>
</gene>
<dbReference type="Proteomes" id="UP000630528">
    <property type="component" value="Unassembled WGS sequence"/>
</dbReference>
<keyword evidence="3" id="KW-1185">Reference proteome</keyword>
<feature type="transmembrane region" description="Helical" evidence="1">
    <location>
        <begin position="47"/>
        <end position="68"/>
    </location>
</feature>
<dbReference type="PROSITE" id="PS51257">
    <property type="entry name" value="PROKAR_LIPOPROTEIN"/>
    <property type="match status" value="1"/>
</dbReference>
<evidence type="ECO:0000256" key="1">
    <source>
        <dbReference type="SAM" id="Phobius"/>
    </source>
</evidence>
<keyword evidence="1" id="KW-0812">Transmembrane</keyword>
<dbReference type="AlphaFoldDB" id="A0A934TXR4"/>
<keyword evidence="1" id="KW-1133">Transmembrane helix</keyword>
<accession>A0A934TXR4</accession>
<sequence length="87" mass="9448">MGTRLFWIAWPAFLAACVLELLVFAFVDPTELHWAGDTVHWSRQAVYTVTFFAFWAVGAGACALTALLRLEPAEVNALDHGEAAAGP</sequence>